<dbReference type="VEuPathDB" id="FungiDB:HGUI_01890"/>
<feature type="region of interest" description="Disordered" evidence="2">
    <location>
        <begin position="1"/>
        <end position="39"/>
    </location>
</feature>
<protein>
    <submittedName>
        <fullName evidence="3">Uncharacterized protein</fullName>
    </submittedName>
</protein>
<dbReference type="OrthoDB" id="3973140at2759"/>
<feature type="region of interest" description="Disordered" evidence="2">
    <location>
        <begin position="93"/>
        <end position="114"/>
    </location>
</feature>
<evidence type="ECO:0000256" key="1">
    <source>
        <dbReference type="SAM" id="Coils"/>
    </source>
</evidence>
<gene>
    <name evidence="3" type="ORF">HGUI_01890</name>
</gene>
<feature type="compositionally biased region" description="Basic and acidic residues" evidence="2">
    <location>
        <begin position="564"/>
        <end position="578"/>
    </location>
</feature>
<keyword evidence="1" id="KW-0175">Coiled coil</keyword>
<accession>A0A1L0AZW5</accession>
<feature type="region of interest" description="Disordered" evidence="2">
    <location>
        <begin position="801"/>
        <end position="841"/>
    </location>
</feature>
<proteinExistence type="predicted"/>
<evidence type="ECO:0000313" key="4">
    <source>
        <dbReference type="Proteomes" id="UP000183365"/>
    </source>
</evidence>
<keyword evidence="4" id="KW-1185">Reference proteome</keyword>
<dbReference type="Proteomes" id="UP000183365">
    <property type="component" value="Unassembled WGS sequence"/>
</dbReference>
<dbReference type="AlphaFoldDB" id="A0A1L0AZW5"/>
<feature type="compositionally biased region" description="Basic residues" evidence="2">
    <location>
        <begin position="579"/>
        <end position="588"/>
    </location>
</feature>
<name>A0A1L0AZW5_9ASCO</name>
<reference evidence="4" key="1">
    <citation type="submission" date="2016-11" db="EMBL/GenBank/DDBJ databases">
        <authorList>
            <person name="Guldener U."/>
        </authorList>
    </citation>
    <scope>NUCLEOTIDE SEQUENCE [LARGE SCALE GENOMIC DNA]</scope>
</reference>
<sequence>MYVKNHHKSNGTGGYLDHLFENKSNETSTPSEPLIDSTRLRKDLSSSVYSKAEENKKKKFPYVYGPKLPQLDPRHLYSINSDTESINLTLVDHPNQPTIPNSIPKRDKRQTKDSTKIKGKLSSLNEKQDNLIHRTKTYNQIYPKDSEKKIYKDVNPIAKPVYKLWGKVTNDKDLQKGKKVSYVASAPKTPIWQRFSSSNDVKENMEGLGDVDADTHDVELNRTRSDEEIDADIRENMEGLGDDDVKENMEGLSDDVKENMEGLGDVDADTHDIQLNKVRSNEEIDADIKENMEGLGDVDASTHDIQLNKVRSNEEIDADIRENIDGPDGSNLDTDALSAAEGAVENNKTAIIDTDALSAAEGAVEVENTELNDTFEAKDVSKDIDQDALNAAEGAVEVDNITSNDQAVAKDTLENLDTPAMEAAEGAVENDDLDDVKSKVSYNPVFFINKKSNKKIQRQFEQPLQAVSSKFKSIINYKDKKSVINADNIKEVNDLQQQQDANAQKISALSDEIIDLQEQCQPLHFKKLDELERQNQLKKFHHKVDLYKHNQEKLQIQKKKIEKERRHKGREYNREMRSNIRKQRQLQKSKRDLKKEQLRSLRRHQRKVNHFNEMKKKFVTDVESKTFEAPEYADDESEDFIQPVQSVASKQDEVDASKDTIENEDKKNEDGKFTKEFIEPDTPEQYEEKINEIGKEFDFISNEPLISHEEEKELSKLKLEINAKKEEINKIAEKFNLNNETINSKLSVISDFKPPVETNSSALSNIKAPKLSTLKSINMDFSVPTDDEFVLSDPSVISTISEYQPAESSEESELSSEKISSSDIGSETDSEDEGTGIAEVPVGYKGVLPERGFLRSANHDSSAAKHFASAKVPSVYDSWVIKEGLGADNVPKGFKGVLPQNKFLDSVAFDKGNGVYMKQAKVPSVYDSWAIKEGLDADNVPKGFKGVLPQNKFLDSVAFDKGNGAYMKQAKVPEVYNTWKSKTDNLNSIKSNAFTEYSEEDIVTVPSGYKLNEKVL</sequence>
<feature type="coiled-coil region" evidence="1">
    <location>
        <begin position="707"/>
        <end position="734"/>
    </location>
</feature>
<evidence type="ECO:0000256" key="2">
    <source>
        <dbReference type="SAM" id="MobiDB-lite"/>
    </source>
</evidence>
<feature type="compositionally biased region" description="Basic and acidic residues" evidence="2">
    <location>
        <begin position="589"/>
        <end position="599"/>
    </location>
</feature>
<evidence type="ECO:0000313" key="3">
    <source>
        <dbReference type="EMBL" id="SGZ39690.1"/>
    </source>
</evidence>
<organism evidence="3 4">
    <name type="scientific">Hanseniaspora guilliermondii</name>
    <dbReference type="NCBI Taxonomy" id="56406"/>
    <lineage>
        <taxon>Eukaryota</taxon>
        <taxon>Fungi</taxon>
        <taxon>Dikarya</taxon>
        <taxon>Ascomycota</taxon>
        <taxon>Saccharomycotina</taxon>
        <taxon>Saccharomycetes</taxon>
        <taxon>Saccharomycodales</taxon>
        <taxon>Saccharomycodaceae</taxon>
        <taxon>Hanseniaspora</taxon>
    </lineage>
</organism>
<feature type="region of interest" description="Disordered" evidence="2">
    <location>
        <begin position="646"/>
        <end position="674"/>
    </location>
</feature>
<feature type="compositionally biased region" description="Basic and acidic residues" evidence="2">
    <location>
        <begin position="650"/>
        <end position="674"/>
    </location>
</feature>
<dbReference type="EMBL" id="FQNF01000028">
    <property type="protein sequence ID" value="SGZ39690.1"/>
    <property type="molecule type" value="Genomic_DNA"/>
</dbReference>
<feature type="region of interest" description="Disordered" evidence="2">
    <location>
        <begin position="564"/>
        <end position="607"/>
    </location>
</feature>